<name>A0A2A6C0W0_PRIPA</name>
<dbReference type="PANTHER" id="PTHR46707:SF1">
    <property type="entry name" value="COEXPRESSED WITH POLYCYSTINS-RELATED"/>
    <property type="match status" value="1"/>
</dbReference>
<accession>A0A8R1UHC6</accession>
<sequence>MARCIVLLIGVVSLAATGQCSTTDHPNCLSWVKNGFCTNPAYTKTYIQHGLDFKSTMNFVLTLAVIISVVNGQCSTTDHPNCASWVKNGFCTNPGYTKAYIQLYCPKACPMSNCICPVGWNNTGPTCANCGCTCPTGTTFVANAVNNRCSSAYWIRPQIGGGCPKGYGFANPTATEGECLQTIVMTRCLLLLVGIAAFVSVCNAQCSTIEHPNCASWAKNGFCTNPSYTKAYLQQYCPKTCKNCGCTCPSGTTFVANTVSNKCASGTLFGSVCCIDYSTPSMIIGPQIGGACPIGYVVVVVPGGPAEGQCVDLSNFNKCASGTLFGSVCCIDYSTISVIIGPQIGGACPIGYVMVVVPGGPAEGQCVDPSK</sequence>
<dbReference type="InterPro" id="IPR003582">
    <property type="entry name" value="ShKT_dom"/>
</dbReference>
<dbReference type="PANTHER" id="PTHR46707">
    <property type="entry name" value="PROTEIN CBG07468"/>
    <property type="match status" value="1"/>
</dbReference>
<comment type="caution">
    <text evidence="1">Lacks conserved residue(s) required for the propagation of feature annotation.</text>
</comment>
<dbReference type="OrthoDB" id="5838062at2759"/>
<proteinExistence type="predicted"/>
<evidence type="ECO:0000313" key="3">
    <source>
        <dbReference type="Proteomes" id="UP000005239"/>
    </source>
</evidence>
<dbReference type="AlphaFoldDB" id="A0A2A6C0W0"/>
<reference evidence="2" key="2">
    <citation type="submission" date="2022-06" db="UniProtKB">
        <authorList>
            <consortium name="EnsemblMetazoa"/>
        </authorList>
    </citation>
    <scope>IDENTIFICATION</scope>
    <source>
        <strain evidence="2">PS312</strain>
    </source>
</reference>
<dbReference type="EnsemblMetazoa" id="PPA29116.1">
    <property type="protein sequence ID" value="PPA29116.1"/>
    <property type="gene ID" value="WBGene00118670"/>
</dbReference>
<keyword evidence="3" id="KW-1185">Reference proteome</keyword>
<accession>A0A2A6C0W0</accession>
<evidence type="ECO:0000313" key="2">
    <source>
        <dbReference type="EnsemblMetazoa" id="PPA29116.1"/>
    </source>
</evidence>
<evidence type="ECO:0000256" key="1">
    <source>
        <dbReference type="PROSITE-ProRule" id="PRU01005"/>
    </source>
</evidence>
<dbReference type="PROSITE" id="PS51670">
    <property type="entry name" value="SHKT"/>
    <property type="match status" value="2"/>
</dbReference>
<dbReference type="Proteomes" id="UP000005239">
    <property type="component" value="Unassembled WGS sequence"/>
</dbReference>
<protein>
    <submittedName>
        <fullName evidence="2">ShK domain-containing protein</fullName>
    </submittedName>
</protein>
<dbReference type="Pfam" id="PF01549">
    <property type="entry name" value="ShK"/>
    <property type="match status" value="3"/>
</dbReference>
<dbReference type="Gene3D" id="1.10.10.1940">
    <property type="match status" value="2"/>
</dbReference>
<dbReference type="SMART" id="SM00254">
    <property type="entry name" value="ShKT"/>
    <property type="match status" value="3"/>
</dbReference>
<organism evidence="2 3">
    <name type="scientific">Pristionchus pacificus</name>
    <name type="common">Parasitic nematode worm</name>
    <dbReference type="NCBI Taxonomy" id="54126"/>
    <lineage>
        <taxon>Eukaryota</taxon>
        <taxon>Metazoa</taxon>
        <taxon>Ecdysozoa</taxon>
        <taxon>Nematoda</taxon>
        <taxon>Chromadorea</taxon>
        <taxon>Rhabditida</taxon>
        <taxon>Rhabditina</taxon>
        <taxon>Diplogasteromorpha</taxon>
        <taxon>Diplogasteroidea</taxon>
        <taxon>Neodiplogasteridae</taxon>
        <taxon>Pristionchus</taxon>
    </lineage>
</organism>
<gene>
    <name evidence="2" type="primary">WBGene00118670</name>
</gene>
<reference evidence="3" key="1">
    <citation type="journal article" date="2008" name="Nat. Genet.">
        <title>The Pristionchus pacificus genome provides a unique perspective on nematode lifestyle and parasitism.</title>
        <authorList>
            <person name="Dieterich C."/>
            <person name="Clifton S.W."/>
            <person name="Schuster L.N."/>
            <person name="Chinwalla A."/>
            <person name="Delehaunty K."/>
            <person name="Dinkelacker I."/>
            <person name="Fulton L."/>
            <person name="Fulton R."/>
            <person name="Godfrey J."/>
            <person name="Minx P."/>
            <person name="Mitreva M."/>
            <person name="Roeseler W."/>
            <person name="Tian H."/>
            <person name="Witte H."/>
            <person name="Yang S.P."/>
            <person name="Wilson R.K."/>
            <person name="Sommer R.J."/>
        </authorList>
    </citation>
    <scope>NUCLEOTIDE SEQUENCE [LARGE SCALE GENOMIC DNA]</scope>
    <source>
        <strain evidence="3">PS312</strain>
    </source>
</reference>